<accession>A0A6A3JFV6</accession>
<keyword evidence="10" id="KW-0233">DNA recombination</keyword>
<feature type="region of interest" description="Disordered" evidence="12">
    <location>
        <begin position="1103"/>
        <end position="1138"/>
    </location>
</feature>
<dbReference type="OrthoDB" id="101273at2759"/>
<evidence type="ECO:0000313" key="16">
    <source>
        <dbReference type="Proteomes" id="UP000435112"/>
    </source>
</evidence>
<evidence type="ECO:0000256" key="2">
    <source>
        <dbReference type="ARBA" id="ARBA00022723"/>
    </source>
</evidence>
<keyword evidence="8" id="KW-0239">DNA-directed DNA polymerase</keyword>
<dbReference type="InterPro" id="IPR056924">
    <property type="entry name" value="SH3_Tf2-1"/>
</dbReference>
<dbReference type="GO" id="GO:0004523">
    <property type="term" value="F:RNA-DNA hybrid ribonuclease activity"/>
    <property type="evidence" value="ECO:0007669"/>
    <property type="project" value="InterPro"/>
</dbReference>
<dbReference type="Pfam" id="PF17921">
    <property type="entry name" value="Integrase_H2C2"/>
    <property type="match status" value="1"/>
</dbReference>
<evidence type="ECO:0000256" key="10">
    <source>
        <dbReference type="ARBA" id="ARBA00023172"/>
    </source>
</evidence>
<dbReference type="CDD" id="cd00024">
    <property type="entry name" value="CD_CSD"/>
    <property type="match status" value="1"/>
</dbReference>
<gene>
    <name evidence="15" type="ORF">PR002_g20056</name>
</gene>
<evidence type="ECO:0000256" key="8">
    <source>
        <dbReference type="ARBA" id="ARBA00022932"/>
    </source>
</evidence>
<dbReference type="GO" id="GO:0003677">
    <property type="term" value="F:DNA binding"/>
    <property type="evidence" value="ECO:0007669"/>
    <property type="project" value="UniProtKB-KW"/>
</dbReference>
<dbReference type="Gene3D" id="3.30.420.10">
    <property type="entry name" value="Ribonuclease H-like superfamily/Ribonuclease H"/>
    <property type="match status" value="2"/>
</dbReference>
<evidence type="ECO:0000259" key="14">
    <source>
        <dbReference type="PROSITE" id="PS50994"/>
    </source>
</evidence>
<dbReference type="Gene3D" id="3.30.70.270">
    <property type="match status" value="3"/>
</dbReference>
<dbReference type="PANTHER" id="PTHR37984:SF5">
    <property type="entry name" value="PROTEIN NYNRIN-LIKE"/>
    <property type="match status" value="1"/>
</dbReference>
<organism evidence="15 16">
    <name type="scientific">Phytophthora rubi</name>
    <dbReference type="NCBI Taxonomy" id="129364"/>
    <lineage>
        <taxon>Eukaryota</taxon>
        <taxon>Sar</taxon>
        <taxon>Stramenopiles</taxon>
        <taxon>Oomycota</taxon>
        <taxon>Peronosporomycetes</taxon>
        <taxon>Peronosporales</taxon>
        <taxon>Peronosporaceae</taxon>
        <taxon>Phytophthora</taxon>
    </lineage>
</organism>
<dbReference type="InterPro" id="IPR023780">
    <property type="entry name" value="Chromo_domain"/>
</dbReference>
<dbReference type="SUPFAM" id="SSF54160">
    <property type="entry name" value="Chromo domain-like"/>
    <property type="match status" value="1"/>
</dbReference>
<dbReference type="PROSITE" id="PS50013">
    <property type="entry name" value="CHROMO_2"/>
    <property type="match status" value="1"/>
</dbReference>
<dbReference type="Pfam" id="PF00385">
    <property type="entry name" value="Chromo"/>
    <property type="match status" value="1"/>
</dbReference>
<dbReference type="GO" id="GO:0006310">
    <property type="term" value="P:DNA recombination"/>
    <property type="evidence" value="ECO:0007669"/>
    <property type="project" value="UniProtKB-KW"/>
</dbReference>
<dbReference type="Pfam" id="PF13456">
    <property type="entry name" value="RVT_3"/>
    <property type="match status" value="1"/>
</dbReference>
<dbReference type="InterPro" id="IPR036397">
    <property type="entry name" value="RNaseH_sf"/>
</dbReference>
<evidence type="ECO:0000256" key="3">
    <source>
        <dbReference type="ARBA" id="ARBA00022750"/>
    </source>
</evidence>
<dbReference type="Pfam" id="PF00078">
    <property type="entry name" value="RVT_1"/>
    <property type="match status" value="1"/>
</dbReference>
<evidence type="ECO:0000256" key="4">
    <source>
        <dbReference type="ARBA" id="ARBA00022801"/>
    </source>
</evidence>
<evidence type="ECO:0000256" key="6">
    <source>
        <dbReference type="ARBA" id="ARBA00022908"/>
    </source>
</evidence>
<dbReference type="EMBL" id="QXFU01001874">
    <property type="protein sequence ID" value="KAE8994049.1"/>
    <property type="molecule type" value="Genomic_DNA"/>
</dbReference>
<dbReference type="GO" id="GO:0003964">
    <property type="term" value="F:RNA-directed DNA polymerase activity"/>
    <property type="evidence" value="ECO:0007669"/>
    <property type="project" value="UniProtKB-KW"/>
</dbReference>
<dbReference type="SMART" id="SM00298">
    <property type="entry name" value="CHROMO"/>
    <property type="match status" value="1"/>
</dbReference>
<keyword evidence="2" id="KW-0479">Metal-binding</keyword>
<keyword evidence="7" id="KW-0695">RNA-directed DNA polymerase</keyword>
<evidence type="ECO:0000256" key="7">
    <source>
        <dbReference type="ARBA" id="ARBA00022918"/>
    </source>
</evidence>
<evidence type="ECO:0000259" key="13">
    <source>
        <dbReference type="PROSITE" id="PS50013"/>
    </source>
</evidence>
<keyword evidence="11" id="KW-0511">Multifunctional enzyme</keyword>
<keyword evidence="9" id="KW-0238">DNA-binding</keyword>
<dbReference type="InterPro" id="IPR043128">
    <property type="entry name" value="Rev_trsase/Diguanyl_cyclase"/>
</dbReference>
<dbReference type="InterPro" id="IPR016197">
    <property type="entry name" value="Chromo-like_dom_sf"/>
</dbReference>
<feature type="domain" description="Chromo" evidence="13">
    <location>
        <begin position="1248"/>
        <end position="1310"/>
    </location>
</feature>
<dbReference type="Proteomes" id="UP000435112">
    <property type="component" value="Unassembled WGS sequence"/>
</dbReference>
<dbReference type="PANTHER" id="PTHR37984">
    <property type="entry name" value="PROTEIN CBG26694"/>
    <property type="match status" value="1"/>
</dbReference>
<dbReference type="GO" id="GO:0004190">
    <property type="term" value="F:aspartic-type endopeptidase activity"/>
    <property type="evidence" value="ECO:0007669"/>
    <property type="project" value="UniProtKB-KW"/>
</dbReference>
<evidence type="ECO:0000256" key="9">
    <source>
        <dbReference type="ARBA" id="ARBA00023125"/>
    </source>
</evidence>
<keyword evidence="8" id="KW-0808">Transferase</keyword>
<dbReference type="Gene3D" id="1.10.340.70">
    <property type="match status" value="1"/>
</dbReference>
<dbReference type="InterPro" id="IPR000477">
    <property type="entry name" value="RT_dom"/>
</dbReference>
<dbReference type="InterPro" id="IPR001584">
    <property type="entry name" value="Integrase_cat-core"/>
</dbReference>
<dbReference type="PROSITE" id="PS50994">
    <property type="entry name" value="INTEGRASE"/>
    <property type="match status" value="1"/>
</dbReference>
<sequence length="1317" mass="148332">MEYAMPLVDDLLTEMEAYLWFCSLDAASGFWAVMMTRRARKISAFVCALGHFEWLRMPFGLKNAPMIYQRMIDSALWGFVQPKGGWASFSEKMRMAETADAKDRAGVTEASVGPNETPRTKFEADRALSTTESAVAALVNSPLADMYSSGESDESSLVPVLARRSFVDDICFGSETFEACLATLDRLLSRFRECRISVSFSKSLFVQRKVGFLSHEVSAAGIAPDAKKAAAVTELSFPSSKKGVQSFLGALNYYSRFIQDFAVYGAALYQLKDADFEPRGDLSAARQSFAMLQQRVRDAPILRHFDRGKDVHVTLFANEWALSSTLMQEHDGKLHPVRFCGRVLKDAEMNYHPAEKEVLALLLVLKVCYTQLVGKTIQVYTRFSTLEWVHKSKTLFGRATQFAVLLSPWHLVVERVKEKDCAFAQLLQAGLTSFVDLNESLASVAPPSKGSPNVRLDPHLLYARLPTSYSGHVLSFDGSAKTEKHGGYGSCSWILWKLPEWTIVIAASAYLETTTVNLAEYAGMNNGVWAALGLAITDLVIVGDSRLAIQQSLGVIACRKETLMTQLNHHRELVAKLRSVKYLHAIREFNAAADSLASETLESKVSAVTTSEARIAELRALNRINEVIYETSVDETTEEKPSVSVLRASMTSKEPRSKTFFDFVRAEDRDSGHVTVTTRHQAKTKTKRVRFANEVSVMGQDDAARLAESNAVPNEAQNVQEETLPATEVWTAATPAPPDAEDVDPLTIQEERRRRVAAAQDKELRWSNLRAVLRGEDARLGYKAARDAWKMEDRFVLSEDGVLYFVGTNRRSDPDEQHGTWMRLVVPSTMVQEVLQSCHDSLGGGHQGINRTYHRVKSDYYWIGLYADVEKHVRSCPDCCSSKSRPQLRGYSPANVLAERPFQIVSMDFVIPLPKSRRGNTALLLYQCAFTGFVMGKAMSDTTALVVAQAFEECVYRRFGAPSLIRHDRDPRFMSEVFQAFTEMMQSRSRATLSYRPHANGQQDRSVKTVMQSVRVYAEDPLQQDWDEVAEKLIFAINNSQDGTRKETPFYLVHGWDAQSTLKAMSSSLKRGSGRQFDALAWRREVNRQQEIALSMANEYQATEKARRAQEHNETLGRQEKESLPSLSGEVDPNETPPRSLFVPGSRVWLYMERVKPGLTKKLAHRWHGPFRIKKKVEEFAYELELPNRSGYRFYPVVHVSGLKAVSEFGDRPKVRLAPEVDEESRVDFDEELLPEDSWEPDHPSGEFEVEAILDDRTPLSTSTNRAVREFKVKWVGYEEPTWEPATNLSCGGLLYDYLRQKRSDRRLQMAQTADEA</sequence>
<keyword evidence="6" id="KW-0229">DNA integration</keyword>
<dbReference type="Gene3D" id="2.40.50.40">
    <property type="match status" value="1"/>
</dbReference>
<evidence type="ECO:0000256" key="12">
    <source>
        <dbReference type="SAM" id="MobiDB-lite"/>
    </source>
</evidence>
<dbReference type="InterPro" id="IPR002156">
    <property type="entry name" value="RNaseH_domain"/>
</dbReference>
<dbReference type="Pfam" id="PF24626">
    <property type="entry name" value="SH3_Tf2-1"/>
    <property type="match status" value="1"/>
</dbReference>
<dbReference type="InterPro" id="IPR050951">
    <property type="entry name" value="Retrovirus_Pol_polyprotein"/>
</dbReference>
<evidence type="ECO:0000256" key="5">
    <source>
        <dbReference type="ARBA" id="ARBA00022842"/>
    </source>
</evidence>
<dbReference type="FunFam" id="1.10.340.70:FF:000001">
    <property type="entry name" value="Retrovirus-related Pol polyprotein from transposon gypsy-like Protein"/>
    <property type="match status" value="1"/>
</dbReference>
<name>A0A6A3JFV6_9STRA</name>
<proteinExistence type="predicted"/>
<dbReference type="InterPro" id="IPR041588">
    <property type="entry name" value="Integrase_H2C2"/>
</dbReference>
<keyword evidence="4" id="KW-0378">Hydrolase</keyword>
<dbReference type="Pfam" id="PF17919">
    <property type="entry name" value="RT_RNaseH_2"/>
    <property type="match status" value="1"/>
</dbReference>
<dbReference type="CDD" id="cd01647">
    <property type="entry name" value="RT_LTR"/>
    <property type="match status" value="1"/>
</dbReference>
<reference evidence="15 16" key="1">
    <citation type="submission" date="2018-09" db="EMBL/GenBank/DDBJ databases">
        <title>Genomic investigation of the strawberry pathogen Phytophthora fragariae indicates pathogenicity is determined by transcriptional variation in three key races.</title>
        <authorList>
            <person name="Adams T.M."/>
            <person name="Armitage A.D."/>
            <person name="Sobczyk M.K."/>
            <person name="Bates H.J."/>
            <person name="Dunwell J.M."/>
            <person name="Nellist C.F."/>
            <person name="Harrison R.J."/>
        </authorList>
    </citation>
    <scope>NUCLEOTIDE SEQUENCE [LARGE SCALE GENOMIC DNA]</scope>
    <source>
        <strain evidence="15 16">SCRP324</strain>
    </source>
</reference>
<evidence type="ECO:0000256" key="1">
    <source>
        <dbReference type="ARBA" id="ARBA00022670"/>
    </source>
</evidence>
<keyword evidence="3" id="KW-0064">Aspartyl protease</keyword>
<dbReference type="SUPFAM" id="SSF56672">
    <property type="entry name" value="DNA/RNA polymerases"/>
    <property type="match status" value="1"/>
</dbReference>
<dbReference type="InterPro" id="IPR000953">
    <property type="entry name" value="Chromo/chromo_shadow_dom"/>
</dbReference>
<feature type="domain" description="Integrase catalytic" evidence="14">
    <location>
        <begin position="897"/>
        <end position="1057"/>
    </location>
</feature>
<dbReference type="GO" id="GO:0006508">
    <property type="term" value="P:proteolysis"/>
    <property type="evidence" value="ECO:0007669"/>
    <property type="project" value="UniProtKB-KW"/>
</dbReference>
<evidence type="ECO:0000256" key="11">
    <source>
        <dbReference type="ARBA" id="ARBA00023268"/>
    </source>
</evidence>
<keyword evidence="5" id="KW-0460">Magnesium</keyword>
<keyword evidence="8" id="KW-0548">Nucleotidyltransferase</keyword>
<comment type="caution">
    <text evidence="15">The sequence shown here is derived from an EMBL/GenBank/DDBJ whole genome shotgun (WGS) entry which is preliminary data.</text>
</comment>
<dbReference type="GO" id="GO:0046872">
    <property type="term" value="F:metal ion binding"/>
    <property type="evidence" value="ECO:0007669"/>
    <property type="project" value="UniProtKB-KW"/>
</dbReference>
<keyword evidence="1" id="KW-0645">Protease</keyword>
<dbReference type="GO" id="GO:0015074">
    <property type="term" value="P:DNA integration"/>
    <property type="evidence" value="ECO:0007669"/>
    <property type="project" value="UniProtKB-KW"/>
</dbReference>
<protein>
    <submittedName>
        <fullName evidence="15">Uncharacterized protein</fullName>
    </submittedName>
</protein>
<dbReference type="InterPro" id="IPR043502">
    <property type="entry name" value="DNA/RNA_pol_sf"/>
</dbReference>
<dbReference type="InterPro" id="IPR041577">
    <property type="entry name" value="RT_RNaseH_2"/>
</dbReference>
<dbReference type="Gene3D" id="3.10.10.10">
    <property type="entry name" value="HIV Type 1 Reverse Transcriptase, subunit A, domain 1"/>
    <property type="match status" value="1"/>
</dbReference>
<dbReference type="GO" id="GO:0003887">
    <property type="term" value="F:DNA-directed DNA polymerase activity"/>
    <property type="evidence" value="ECO:0007669"/>
    <property type="project" value="UniProtKB-KW"/>
</dbReference>
<evidence type="ECO:0000313" key="15">
    <source>
        <dbReference type="EMBL" id="KAE8994049.1"/>
    </source>
</evidence>
<dbReference type="SUPFAM" id="SSF53098">
    <property type="entry name" value="Ribonuclease H-like"/>
    <property type="match status" value="2"/>
</dbReference>
<dbReference type="InterPro" id="IPR012337">
    <property type="entry name" value="RNaseH-like_sf"/>
</dbReference>
<feature type="compositionally biased region" description="Basic and acidic residues" evidence="12">
    <location>
        <begin position="1103"/>
        <end position="1123"/>
    </location>
</feature>